<proteinExistence type="predicted"/>
<keyword evidence="2" id="KW-1185">Reference proteome</keyword>
<dbReference type="EMBL" id="BAAAOH010000001">
    <property type="protein sequence ID" value="GAA1998423.1"/>
    <property type="molecule type" value="Genomic_DNA"/>
</dbReference>
<sequence length="83" mass="9326">MLVAEEQLHSGLFRRGLRHLGAPPLASHWSDRVFTYLRRSLGLRTELALFLTAEAVAMPYFVVLARSGPDEVSDPGNRHTNRP</sequence>
<organism evidence="1 2">
    <name type="scientific">Microbacterium pumilum</name>
    <dbReference type="NCBI Taxonomy" id="344165"/>
    <lineage>
        <taxon>Bacteria</taxon>
        <taxon>Bacillati</taxon>
        <taxon>Actinomycetota</taxon>
        <taxon>Actinomycetes</taxon>
        <taxon>Micrococcales</taxon>
        <taxon>Microbacteriaceae</taxon>
        <taxon>Microbacterium</taxon>
    </lineage>
</organism>
<name>A0ABN2T4B5_9MICO</name>
<evidence type="ECO:0000313" key="2">
    <source>
        <dbReference type="Proteomes" id="UP001500326"/>
    </source>
</evidence>
<accession>A0ABN2T4B5</accession>
<comment type="caution">
    <text evidence="1">The sequence shown here is derived from an EMBL/GenBank/DDBJ whole genome shotgun (WGS) entry which is preliminary data.</text>
</comment>
<dbReference type="Proteomes" id="UP001500326">
    <property type="component" value="Unassembled WGS sequence"/>
</dbReference>
<reference evidence="1 2" key="1">
    <citation type="journal article" date="2019" name="Int. J. Syst. Evol. Microbiol.">
        <title>The Global Catalogue of Microorganisms (GCM) 10K type strain sequencing project: providing services to taxonomists for standard genome sequencing and annotation.</title>
        <authorList>
            <consortium name="The Broad Institute Genomics Platform"/>
            <consortium name="The Broad Institute Genome Sequencing Center for Infectious Disease"/>
            <person name="Wu L."/>
            <person name="Ma J."/>
        </authorList>
    </citation>
    <scope>NUCLEOTIDE SEQUENCE [LARGE SCALE GENOMIC DNA]</scope>
    <source>
        <strain evidence="1 2">JCM 14902</strain>
    </source>
</reference>
<evidence type="ECO:0000313" key="1">
    <source>
        <dbReference type="EMBL" id="GAA1998423.1"/>
    </source>
</evidence>
<gene>
    <name evidence="1" type="ORF">GCM10009777_39640</name>
</gene>
<protein>
    <submittedName>
        <fullName evidence="1">Uncharacterized protein</fullName>
    </submittedName>
</protein>